<dbReference type="InterPro" id="IPR044730">
    <property type="entry name" value="RNase_H-like_dom_plant"/>
</dbReference>
<evidence type="ECO:0008006" key="5">
    <source>
        <dbReference type="Google" id="ProtNLM"/>
    </source>
</evidence>
<dbReference type="AlphaFoldDB" id="A0AAD9TG35"/>
<feature type="domain" description="RNase H type-1" evidence="1">
    <location>
        <begin position="123"/>
        <end position="183"/>
    </location>
</feature>
<name>A0AAD9TG35_9ROSI</name>
<dbReference type="GO" id="GO:0003676">
    <property type="term" value="F:nucleic acid binding"/>
    <property type="evidence" value="ECO:0007669"/>
    <property type="project" value="InterPro"/>
</dbReference>
<evidence type="ECO:0000313" key="4">
    <source>
        <dbReference type="Proteomes" id="UP001280121"/>
    </source>
</evidence>
<dbReference type="Proteomes" id="UP001280121">
    <property type="component" value="Unassembled WGS sequence"/>
</dbReference>
<dbReference type="GO" id="GO:0004523">
    <property type="term" value="F:RNA-DNA hybrid ribonuclease activity"/>
    <property type="evidence" value="ECO:0007669"/>
    <property type="project" value="InterPro"/>
</dbReference>
<evidence type="ECO:0000259" key="2">
    <source>
        <dbReference type="Pfam" id="PF13966"/>
    </source>
</evidence>
<dbReference type="EMBL" id="JANJYI010000009">
    <property type="protein sequence ID" value="KAK2634855.1"/>
    <property type="molecule type" value="Genomic_DNA"/>
</dbReference>
<dbReference type="Pfam" id="PF13456">
    <property type="entry name" value="RVT_3"/>
    <property type="match status" value="1"/>
</dbReference>
<feature type="domain" description="Reverse transcriptase zinc-binding" evidence="2">
    <location>
        <begin position="9"/>
        <end position="84"/>
    </location>
</feature>
<dbReference type="Pfam" id="PF13966">
    <property type="entry name" value="zf-RVT"/>
    <property type="match status" value="1"/>
</dbReference>
<gene>
    <name evidence="3" type="ORF">Ddye_029647</name>
</gene>
<accession>A0AAD9TG35</accession>
<dbReference type="InterPro" id="IPR026960">
    <property type="entry name" value="RVT-Znf"/>
</dbReference>
<evidence type="ECO:0000313" key="3">
    <source>
        <dbReference type="EMBL" id="KAK2634855.1"/>
    </source>
</evidence>
<dbReference type="CDD" id="cd06222">
    <property type="entry name" value="RNase_H_like"/>
    <property type="match status" value="1"/>
</dbReference>
<organism evidence="3 4">
    <name type="scientific">Dipteronia dyeriana</name>
    <dbReference type="NCBI Taxonomy" id="168575"/>
    <lineage>
        <taxon>Eukaryota</taxon>
        <taxon>Viridiplantae</taxon>
        <taxon>Streptophyta</taxon>
        <taxon>Embryophyta</taxon>
        <taxon>Tracheophyta</taxon>
        <taxon>Spermatophyta</taxon>
        <taxon>Magnoliopsida</taxon>
        <taxon>eudicotyledons</taxon>
        <taxon>Gunneridae</taxon>
        <taxon>Pentapetalae</taxon>
        <taxon>rosids</taxon>
        <taxon>malvids</taxon>
        <taxon>Sapindales</taxon>
        <taxon>Sapindaceae</taxon>
        <taxon>Hippocastanoideae</taxon>
        <taxon>Acereae</taxon>
        <taxon>Dipteronia</taxon>
    </lineage>
</organism>
<keyword evidence="4" id="KW-1185">Reference proteome</keyword>
<dbReference type="InterPro" id="IPR002156">
    <property type="entry name" value="RNaseH_domain"/>
</dbReference>
<proteinExistence type="predicted"/>
<reference evidence="3" key="1">
    <citation type="journal article" date="2023" name="Plant J.">
        <title>Genome sequences and population genomics provide insights into the demographic history, inbreeding, and mutation load of two 'living fossil' tree species of Dipteronia.</title>
        <authorList>
            <person name="Feng Y."/>
            <person name="Comes H.P."/>
            <person name="Chen J."/>
            <person name="Zhu S."/>
            <person name="Lu R."/>
            <person name="Zhang X."/>
            <person name="Li P."/>
            <person name="Qiu J."/>
            <person name="Olsen K.M."/>
            <person name="Qiu Y."/>
        </authorList>
    </citation>
    <scope>NUCLEOTIDE SEQUENCE</scope>
    <source>
        <strain evidence="3">KIB01</strain>
    </source>
</reference>
<sequence length="192" mass="22062">MGCGGSYVWRSFFNPSSLKMNWWRKLWKIKVPLKIMNFIWRACHDWIPTRGNLDNRGIPIEMWCPMCYKTLETTIQALWGCSQLKNIGRACLWIKELGIHHPASNRGENVIEWASEYLTDFKEATEAAAILQGLRTSIEHNLLPAVLESDSMKVVNLINSGSCPLSDIGVIISDIMVLLRQFNLYFYCSKEC</sequence>
<comment type="caution">
    <text evidence="3">The sequence shown here is derived from an EMBL/GenBank/DDBJ whole genome shotgun (WGS) entry which is preliminary data.</text>
</comment>
<protein>
    <recommendedName>
        <fullName evidence="5">Reverse transcriptase zinc-binding domain-containing protein</fullName>
    </recommendedName>
</protein>
<evidence type="ECO:0000259" key="1">
    <source>
        <dbReference type="Pfam" id="PF13456"/>
    </source>
</evidence>